<feature type="domain" description="DHHA1" evidence="2">
    <location>
        <begin position="229"/>
        <end position="310"/>
    </location>
</feature>
<dbReference type="InterPro" id="IPR001667">
    <property type="entry name" value="DDH_dom"/>
</dbReference>
<keyword evidence="4" id="KW-1185">Reference proteome</keyword>
<dbReference type="Proteomes" id="UP001198242">
    <property type="component" value="Unassembled WGS sequence"/>
</dbReference>
<dbReference type="EMBL" id="JAJEQM010000019">
    <property type="protein sequence ID" value="MCC2211545.1"/>
    <property type="molecule type" value="Genomic_DNA"/>
</dbReference>
<gene>
    <name evidence="3" type="ORF">LKE05_12225</name>
</gene>
<protein>
    <submittedName>
        <fullName evidence="3">Bifunctional oligoribonuclease/PAP phosphatase NrnA</fullName>
    </submittedName>
</protein>
<reference evidence="3 4" key="1">
    <citation type="submission" date="2021-10" db="EMBL/GenBank/DDBJ databases">
        <title>Anaerobic single-cell dispensing facilitates the cultivation of human gut bacteria.</title>
        <authorList>
            <person name="Afrizal A."/>
        </authorList>
    </citation>
    <scope>NUCLEOTIDE SEQUENCE [LARGE SCALE GENOMIC DNA]</scope>
    <source>
        <strain evidence="3 4">CLA-AA-H232</strain>
    </source>
</reference>
<comment type="caution">
    <text evidence="3">The sequence shown here is derived from an EMBL/GenBank/DDBJ whole genome shotgun (WGS) entry which is preliminary data.</text>
</comment>
<proteinExistence type="predicted"/>
<dbReference type="Gene3D" id="3.90.1640.10">
    <property type="entry name" value="inorganic pyrophosphatase (n-terminal core)"/>
    <property type="match status" value="1"/>
</dbReference>
<dbReference type="Pfam" id="PF01368">
    <property type="entry name" value="DHH"/>
    <property type="match status" value="1"/>
</dbReference>
<dbReference type="InterPro" id="IPR003156">
    <property type="entry name" value="DHHA1_dom"/>
</dbReference>
<dbReference type="SUPFAM" id="SSF64182">
    <property type="entry name" value="DHH phosphoesterases"/>
    <property type="match status" value="1"/>
</dbReference>
<dbReference type="PANTHER" id="PTHR47618">
    <property type="entry name" value="BIFUNCTIONAL OLIGORIBONUCLEASE AND PAP PHOSPHATASE NRNA"/>
    <property type="match status" value="1"/>
</dbReference>
<dbReference type="InterPro" id="IPR051319">
    <property type="entry name" value="Oligoribo/pAp-PDE_c-di-AMP_PDE"/>
</dbReference>
<dbReference type="Pfam" id="PF02272">
    <property type="entry name" value="DHHA1"/>
    <property type="match status" value="1"/>
</dbReference>
<organism evidence="3 4">
    <name type="scientific">Hominilimicola fabiformis</name>
    <dbReference type="NCBI Taxonomy" id="2885356"/>
    <lineage>
        <taxon>Bacteria</taxon>
        <taxon>Bacillati</taxon>
        <taxon>Bacillota</taxon>
        <taxon>Clostridia</taxon>
        <taxon>Eubacteriales</taxon>
        <taxon>Oscillospiraceae</taxon>
        <taxon>Hominilimicola</taxon>
    </lineage>
</organism>
<dbReference type="AlphaFoldDB" id="A0AAE3E1K7"/>
<dbReference type="RefSeq" id="WP_308457026.1">
    <property type="nucleotide sequence ID" value="NZ_JAJEQM010000019.1"/>
</dbReference>
<evidence type="ECO:0000313" key="3">
    <source>
        <dbReference type="EMBL" id="MCC2211545.1"/>
    </source>
</evidence>
<dbReference type="InterPro" id="IPR038763">
    <property type="entry name" value="DHH_sf"/>
</dbReference>
<evidence type="ECO:0000259" key="2">
    <source>
        <dbReference type="Pfam" id="PF02272"/>
    </source>
</evidence>
<accession>A0AAE3E1K7</accession>
<evidence type="ECO:0000313" key="4">
    <source>
        <dbReference type="Proteomes" id="UP001198242"/>
    </source>
</evidence>
<dbReference type="Gene3D" id="3.10.310.30">
    <property type="match status" value="1"/>
</dbReference>
<name>A0AAE3E1K7_9FIRM</name>
<dbReference type="GO" id="GO:0003676">
    <property type="term" value="F:nucleic acid binding"/>
    <property type="evidence" value="ECO:0007669"/>
    <property type="project" value="InterPro"/>
</dbReference>
<dbReference type="PANTHER" id="PTHR47618:SF1">
    <property type="entry name" value="BIFUNCTIONAL OLIGORIBONUCLEASE AND PAP PHOSPHATASE NRNA"/>
    <property type="match status" value="1"/>
</dbReference>
<sequence>MQAVIDKIMEAKSVAVLTHLNEDPDTIGSCFAFAKVMRKLGKEATVYVNGRIESRLAFIGDDYVLYQEGMKHNHDLCACIDCGDLGRIAERKSLFEEINNSINIDHHLTNTNFADANYVDGKAAAAGEILYALFEKMGIELDNDIAKDLYTAICSDTGCFKYSNVTSKTMRTAANLLEYDFDHAEVARLLFDSESLAAAKLKAEITENIKEYADGKIKAVITDEKIGAKYGMGKEDIPNLVDIPRRIEGTEIAVCIKRTNNGFRLNLRSNGKADVAEVAMKFGGGGHIKAAGATLDFDSTEKAERAVIDACKRALDKII</sequence>
<feature type="domain" description="DDH" evidence="1">
    <location>
        <begin position="14"/>
        <end position="153"/>
    </location>
</feature>
<evidence type="ECO:0000259" key="1">
    <source>
        <dbReference type="Pfam" id="PF01368"/>
    </source>
</evidence>